<name>A0A643G0S8_9BURK</name>
<dbReference type="EMBL" id="CP062805">
    <property type="protein sequence ID" value="QOT81849.1"/>
    <property type="molecule type" value="Genomic_DNA"/>
</dbReference>
<keyword evidence="2" id="KW-0614">Plasmid</keyword>
<protein>
    <submittedName>
        <fullName evidence="2">Uncharacterized protein</fullName>
    </submittedName>
</protein>
<sequence length="75" mass="7972">MNFSNLKKFSKTAVLAVVGALAIANFSVVVLERIEVAAVGSLPSMNSTTMIAGMDRTGPSEPPKRTGEHERNRVA</sequence>
<dbReference type="Proteomes" id="UP000397656">
    <property type="component" value="Plasmid pRK1-1"/>
</dbReference>
<geneLocation type="plasmid" evidence="2 3">
    <name>pRK1-1</name>
</geneLocation>
<feature type="region of interest" description="Disordered" evidence="1">
    <location>
        <begin position="48"/>
        <end position="75"/>
    </location>
</feature>
<gene>
    <name evidence="2" type="ORF">F7R26_036400</name>
</gene>
<proteinExistence type="predicted"/>
<reference evidence="2 3" key="1">
    <citation type="submission" date="2020-10" db="EMBL/GenBank/DDBJ databases">
        <title>Complete genome sequence of Cupriavidus basilensis CCUG 49340T.</title>
        <authorList>
            <person name="Salva-Serra F."/>
            <person name="Donoso R.A."/>
            <person name="Cho K.H."/>
            <person name="Yoo J.A."/>
            <person name="Lee K."/>
            <person name="Yoon S.-H."/>
            <person name="Perez-Pantoja D."/>
            <person name="Moore E.R.B."/>
        </authorList>
    </citation>
    <scope>NUCLEOTIDE SEQUENCE [LARGE SCALE GENOMIC DNA]</scope>
    <source>
        <strain evidence="3">CCUG 49340</strain>
        <plasmid evidence="2 3">pRK1-1</plasmid>
    </source>
</reference>
<evidence type="ECO:0000256" key="1">
    <source>
        <dbReference type="SAM" id="MobiDB-lite"/>
    </source>
</evidence>
<evidence type="ECO:0000313" key="3">
    <source>
        <dbReference type="Proteomes" id="UP000397656"/>
    </source>
</evidence>
<dbReference type="AlphaFoldDB" id="A0A643G0S8"/>
<organism evidence="2 3">
    <name type="scientific">Cupriavidus basilensis</name>
    <dbReference type="NCBI Taxonomy" id="68895"/>
    <lineage>
        <taxon>Bacteria</taxon>
        <taxon>Pseudomonadati</taxon>
        <taxon>Pseudomonadota</taxon>
        <taxon>Betaproteobacteria</taxon>
        <taxon>Burkholderiales</taxon>
        <taxon>Burkholderiaceae</taxon>
        <taxon>Cupriavidus</taxon>
    </lineage>
</organism>
<accession>A0A643G0S8</accession>
<dbReference type="GeneID" id="98406457"/>
<feature type="compositionally biased region" description="Basic and acidic residues" evidence="1">
    <location>
        <begin position="62"/>
        <end position="75"/>
    </location>
</feature>
<dbReference type="RefSeq" id="WP_143010701.1">
    <property type="nucleotide sequence ID" value="NZ_CP062805.1"/>
</dbReference>
<evidence type="ECO:0000313" key="2">
    <source>
        <dbReference type="EMBL" id="QOT81849.1"/>
    </source>
</evidence>